<organism evidence="2 3">
    <name type="scientific">Phocaeicola vulgatus</name>
    <name type="common">Bacteroides vulgatus</name>
    <dbReference type="NCBI Taxonomy" id="821"/>
    <lineage>
        <taxon>Bacteria</taxon>
        <taxon>Pseudomonadati</taxon>
        <taxon>Bacteroidota</taxon>
        <taxon>Bacteroidia</taxon>
        <taxon>Bacteroidales</taxon>
        <taxon>Bacteroidaceae</taxon>
        <taxon>Phocaeicola</taxon>
    </lineage>
</organism>
<dbReference type="AlphaFoldDB" id="A0A3E4T340"/>
<evidence type="ECO:0000313" key="3">
    <source>
        <dbReference type="Proteomes" id="UP000261278"/>
    </source>
</evidence>
<dbReference type="EMBL" id="QSSN01000013">
    <property type="protein sequence ID" value="RGL85280.1"/>
    <property type="molecule type" value="Genomic_DNA"/>
</dbReference>
<accession>A0A3E4T340</accession>
<name>A0A3E4T340_PHOVU</name>
<evidence type="ECO:0000313" key="2">
    <source>
        <dbReference type="EMBL" id="RGL85280.1"/>
    </source>
</evidence>
<evidence type="ECO:0008006" key="4">
    <source>
        <dbReference type="Google" id="ProtNLM"/>
    </source>
</evidence>
<dbReference type="RefSeq" id="WP_117678213.1">
    <property type="nucleotide sequence ID" value="NZ_CP096965.1"/>
</dbReference>
<protein>
    <recommendedName>
        <fullName evidence="4">Phage tail tape measure protein</fullName>
    </recommendedName>
</protein>
<keyword evidence="1" id="KW-0812">Transmembrane</keyword>
<gene>
    <name evidence="2" type="ORF">DXC44_12090</name>
</gene>
<reference evidence="2 3" key="1">
    <citation type="submission" date="2018-08" db="EMBL/GenBank/DDBJ databases">
        <title>A genome reference for cultivated species of the human gut microbiota.</title>
        <authorList>
            <person name="Zou Y."/>
            <person name="Xue W."/>
            <person name="Luo G."/>
        </authorList>
    </citation>
    <scope>NUCLEOTIDE SEQUENCE [LARGE SCALE GENOMIC DNA]</scope>
    <source>
        <strain evidence="2 3">TF05-18</strain>
    </source>
</reference>
<sequence length="592" mass="63888">MADLVTRLLLNSSQFDNNIRQSTQQVQQFQQVGRNITATIGRFAGVLGIAMTAGEAFNAAVNSSREAQQDWNTVVGTAKTTVDNFFSSLYSGDWTVFENGILNAIGLAKRYTEALSNAKMAMAIGESKADRLEAERNNYEYLITKKGISNEERTAAYNTYIELSKKEILERESKSKYFWEQIQEVMKAKGVTGINDAREAQKLYESLLDPSTKEYADLEKYKQRKSDAKGTRNLGYLMMISGAGTGGEGLDTYTRGVKELEEATDESLENMIRFQNIFTSEVGEEVKDMLDKAITFTDKAGTIKKDMSDAGQDLKDGLNNGEVKLKPVIPTGSLAELDAQIASLRKELNLAISNEDRIRINAELNALTEQKRVIEFQYKYPNAPTGKLDGKPAGLAGMVKPEIPTSLPKFSSPITNKNIKLNNEYAQSLGAIASIMGSVTNMTNEGAAAWLSWGANLISAVAAAIPQIVALTTAKKGEAIASGVASAAQTPFVGWLLAGAAAAAVVAALASIPSFSTGGIFAGNSTIGDMNLARVNAGEMILNNRQQRNLFNLLNGNGIIGSAGGGQVEFKIRGKELVGVLANYNNKTAKVR</sequence>
<proteinExistence type="predicted"/>
<dbReference type="Proteomes" id="UP000261278">
    <property type="component" value="Unassembled WGS sequence"/>
</dbReference>
<evidence type="ECO:0000256" key="1">
    <source>
        <dbReference type="SAM" id="Phobius"/>
    </source>
</evidence>
<keyword evidence="1" id="KW-0472">Membrane</keyword>
<comment type="caution">
    <text evidence="2">The sequence shown here is derived from an EMBL/GenBank/DDBJ whole genome shotgun (WGS) entry which is preliminary data.</text>
</comment>
<keyword evidence="1" id="KW-1133">Transmembrane helix</keyword>
<feature type="transmembrane region" description="Helical" evidence="1">
    <location>
        <begin position="492"/>
        <end position="512"/>
    </location>
</feature>